<evidence type="ECO:0000313" key="5">
    <source>
        <dbReference type="Proteomes" id="UP000800035"/>
    </source>
</evidence>
<proteinExistence type="predicted"/>
<protein>
    <recommendedName>
        <fullName evidence="3">RING-type domain-containing protein</fullName>
    </recommendedName>
</protein>
<evidence type="ECO:0000259" key="3">
    <source>
        <dbReference type="PROSITE" id="PS50089"/>
    </source>
</evidence>
<evidence type="ECO:0000256" key="2">
    <source>
        <dbReference type="SAM" id="MobiDB-lite"/>
    </source>
</evidence>
<feature type="domain" description="RING-type" evidence="3">
    <location>
        <begin position="332"/>
        <end position="379"/>
    </location>
</feature>
<dbReference type="InterPro" id="IPR001841">
    <property type="entry name" value="Znf_RING"/>
</dbReference>
<dbReference type="AlphaFoldDB" id="A0A6A5UCA0"/>
<organism evidence="4 5">
    <name type="scientific">Byssothecium circinans</name>
    <dbReference type="NCBI Taxonomy" id="147558"/>
    <lineage>
        <taxon>Eukaryota</taxon>
        <taxon>Fungi</taxon>
        <taxon>Dikarya</taxon>
        <taxon>Ascomycota</taxon>
        <taxon>Pezizomycotina</taxon>
        <taxon>Dothideomycetes</taxon>
        <taxon>Pleosporomycetidae</taxon>
        <taxon>Pleosporales</taxon>
        <taxon>Massarineae</taxon>
        <taxon>Massarinaceae</taxon>
        <taxon>Byssothecium</taxon>
    </lineage>
</organism>
<dbReference type="PROSITE" id="PS50089">
    <property type="entry name" value="ZF_RING_2"/>
    <property type="match status" value="1"/>
</dbReference>
<dbReference type="Gene3D" id="3.30.40.10">
    <property type="entry name" value="Zinc/RING finger domain, C3HC4 (zinc finger)"/>
    <property type="match status" value="1"/>
</dbReference>
<evidence type="ECO:0000256" key="1">
    <source>
        <dbReference type="PROSITE-ProRule" id="PRU00175"/>
    </source>
</evidence>
<dbReference type="GO" id="GO:0008270">
    <property type="term" value="F:zinc ion binding"/>
    <property type="evidence" value="ECO:0007669"/>
    <property type="project" value="UniProtKB-KW"/>
</dbReference>
<keyword evidence="1" id="KW-0863">Zinc-finger</keyword>
<sequence length="515" mass="59891">MGDPFGHFQWRKTNWRLESLQRFSRDPVLRYCRSYFVKAQIRKLKNEGHPDFQEGWPMPTEPSDLNIPEGGGYHEFISAGAEAVEEEEREYPFDDLYERLAAYPQIKLNLTAICTNADLELIHPIILYCAGTRITRTADYVYERADSFKAVWGRLTEEETDVCMMLFLGFADLFKLADHMLAKSRGEDFEELPDILEWGDYLSRDVESFFDTRSVAARMYWIQQRIRGSQKVYVDTNRYAPPMYNDFILSIDLAEEYRHYLPSEYIYHENYEWSLFLILVTLTTEVRTSFTSNTLRLINHLKTIPGYSVPRVAAFTRPATDAEVLASGEKNCPICLFSWGTVYSDALETEPPVWTRCRHLIGKVCCERLREQGMCPHCRRYLWDLDETLPREVATHWRVIVRVLDDIAALDKWVDEELLRPGIANHGPDFYRLLWQLHGLARRYAFAEIQMFKAIPAAIEEEDDEDDVDEDDDEDEDAVGVFKVPGSDEDDEGDDEDEDGDNGGYRVQEGFGLPW</sequence>
<dbReference type="Proteomes" id="UP000800035">
    <property type="component" value="Unassembled WGS sequence"/>
</dbReference>
<dbReference type="SUPFAM" id="SSF57850">
    <property type="entry name" value="RING/U-box"/>
    <property type="match status" value="1"/>
</dbReference>
<dbReference type="OrthoDB" id="10614017at2759"/>
<feature type="compositionally biased region" description="Acidic residues" evidence="2">
    <location>
        <begin position="460"/>
        <end position="478"/>
    </location>
</feature>
<name>A0A6A5UCA0_9PLEO</name>
<feature type="region of interest" description="Disordered" evidence="2">
    <location>
        <begin position="460"/>
        <end position="515"/>
    </location>
</feature>
<feature type="compositionally biased region" description="Acidic residues" evidence="2">
    <location>
        <begin position="487"/>
        <end position="501"/>
    </location>
</feature>
<accession>A0A6A5UCA0</accession>
<keyword evidence="1" id="KW-0862">Zinc</keyword>
<dbReference type="EMBL" id="ML976979">
    <property type="protein sequence ID" value="KAF1962511.1"/>
    <property type="molecule type" value="Genomic_DNA"/>
</dbReference>
<keyword evidence="5" id="KW-1185">Reference proteome</keyword>
<keyword evidence="1" id="KW-0479">Metal-binding</keyword>
<gene>
    <name evidence="4" type="ORF">CC80DRAFT_542827</name>
</gene>
<dbReference type="InterPro" id="IPR013083">
    <property type="entry name" value="Znf_RING/FYVE/PHD"/>
</dbReference>
<reference evidence="4" key="1">
    <citation type="journal article" date="2020" name="Stud. Mycol.">
        <title>101 Dothideomycetes genomes: a test case for predicting lifestyles and emergence of pathogens.</title>
        <authorList>
            <person name="Haridas S."/>
            <person name="Albert R."/>
            <person name="Binder M."/>
            <person name="Bloem J."/>
            <person name="Labutti K."/>
            <person name="Salamov A."/>
            <person name="Andreopoulos B."/>
            <person name="Baker S."/>
            <person name="Barry K."/>
            <person name="Bills G."/>
            <person name="Bluhm B."/>
            <person name="Cannon C."/>
            <person name="Castanera R."/>
            <person name="Culley D."/>
            <person name="Daum C."/>
            <person name="Ezra D."/>
            <person name="Gonzalez J."/>
            <person name="Henrissat B."/>
            <person name="Kuo A."/>
            <person name="Liang C."/>
            <person name="Lipzen A."/>
            <person name="Lutzoni F."/>
            <person name="Magnuson J."/>
            <person name="Mondo S."/>
            <person name="Nolan M."/>
            <person name="Ohm R."/>
            <person name="Pangilinan J."/>
            <person name="Park H.-J."/>
            <person name="Ramirez L."/>
            <person name="Alfaro M."/>
            <person name="Sun H."/>
            <person name="Tritt A."/>
            <person name="Yoshinaga Y."/>
            <person name="Zwiers L.-H."/>
            <person name="Turgeon B."/>
            <person name="Goodwin S."/>
            <person name="Spatafora J."/>
            <person name="Crous P."/>
            <person name="Grigoriev I."/>
        </authorList>
    </citation>
    <scope>NUCLEOTIDE SEQUENCE</scope>
    <source>
        <strain evidence="4">CBS 675.92</strain>
    </source>
</reference>
<evidence type="ECO:0000313" key="4">
    <source>
        <dbReference type="EMBL" id="KAF1962511.1"/>
    </source>
</evidence>